<reference evidence="2" key="1">
    <citation type="submission" date="2020-09" db="EMBL/GenBank/DDBJ databases">
        <title>Genome-Enabled Discovery of Anthraquinone Biosynthesis in Senna tora.</title>
        <authorList>
            <person name="Kang S.-H."/>
            <person name="Pandey R.P."/>
            <person name="Lee C.-M."/>
            <person name="Sim J.-S."/>
            <person name="Jeong J.-T."/>
            <person name="Choi B.-S."/>
            <person name="Jung M."/>
            <person name="Ginzburg D."/>
            <person name="Zhao K."/>
            <person name="Won S.Y."/>
            <person name="Oh T.-J."/>
            <person name="Yu Y."/>
            <person name="Kim N.-H."/>
            <person name="Lee O.R."/>
            <person name="Lee T.-H."/>
            <person name="Bashyal P."/>
            <person name="Kim T.-S."/>
            <person name="Lee W.-H."/>
            <person name="Kawkins C."/>
            <person name="Kim C.-K."/>
            <person name="Kim J.S."/>
            <person name="Ahn B.O."/>
            <person name="Rhee S.Y."/>
            <person name="Sohng J.K."/>
        </authorList>
    </citation>
    <scope>NUCLEOTIDE SEQUENCE</scope>
    <source>
        <tissue evidence="2">Leaf</tissue>
    </source>
</reference>
<keyword evidence="1" id="KW-1133">Transmembrane helix</keyword>
<accession>A0A834TFA0</accession>
<gene>
    <name evidence="2" type="ORF">G2W53_026583</name>
</gene>
<keyword evidence="1" id="KW-0472">Membrane</keyword>
<comment type="caution">
    <text evidence="2">The sequence shown here is derived from an EMBL/GenBank/DDBJ whole genome shotgun (WGS) entry which is preliminary data.</text>
</comment>
<feature type="transmembrane region" description="Helical" evidence="1">
    <location>
        <begin position="190"/>
        <end position="209"/>
    </location>
</feature>
<evidence type="ECO:0000256" key="1">
    <source>
        <dbReference type="SAM" id="Phobius"/>
    </source>
</evidence>
<evidence type="ECO:0000313" key="3">
    <source>
        <dbReference type="Proteomes" id="UP000634136"/>
    </source>
</evidence>
<dbReference type="Proteomes" id="UP000634136">
    <property type="component" value="Unassembled WGS sequence"/>
</dbReference>
<dbReference type="EMBL" id="JAAIUW010000008">
    <property type="protein sequence ID" value="KAF7821128.1"/>
    <property type="molecule type" value="Genomic_DNA"/>
</dbReference>
<keyword evidence="3" id="KW-1185">Reference proteome</keyword>
<name>A0A834TFA0_9FABA</name>
<organism evidence="2 3">
    <name type="scientific">Senna tora</name>
    <dbReference type="NCBI Taxonomy" id="362788"/>
    <lineage>
        <taxon>Eukaryota</taxon>
        <taxon>Viridiplantae</taxon>
        <taxon>Streptophyta</taxon>
        <taxon>Embryophyta</taxon>
        <taxon>Tracheophyta</taxon>
        <taxon>Spermatophyta</taxon>
        <taxon>Magnoliopsida</taxon>
        <taxon>eudicotyledons</taxon>
        <taxon>Gunneridae</taxon>
        <taxon>Pentapetalae</taxon>
        <taxon>rosids</taxon>
        <taxon>fabids</taxon>
        <taxon>Fabales</taxon>
        <taxon>Fabaceae</taxon>
        <taxon>Caesalpinioideae</taxon>
        <taxon>Cassia clade</taxon>
        <taxon>Senna</taxon>
    </lineage>
</organism>
<evidence type="ECO:0000313" key="2">
    <source>
        <dbReference type="EMBL" id="KAF7821128.1"/>
    </source>
</evidence>
<protein>
    <submittedName>
        <fullName evidence="2">Uncharacterized protein</fullName>
    </submittedName>
</protein>
<keyword evidence="1" id="KW-0812">Transmembrane</keyword>
<sequence length="217" mass="24755">MVGGVIQLDPLNDKEDNLQALRVKVMLDSEKDCNWSVIKSSTELQWQRINFYNKFGVFEQYRGHPSFTIHYQNRDPDYNQRKSKAKNDPHVMMAFFLLLITDLKVKMPGVAGSKTGVGGKRQVVNLIQYNLGLFGANFLSLEAGRSYLLLAVVSNEANLLLWIQSQDEYFIINSAVNIILKNSRVLFKKLCNLICLDVGLIVGILMLYYGTSIWRVK</sequence>
<dbReference type="AlphaFoldDB" id="A0A834TFA0"/>
<proteinExistence type="predicted"/>